<feature type="coiled-coil region" evidence="1">
    <location>
        <begin position="349"/>
        <end position="376"/>
    </location>
</feature>
<evidence type="ECO:0000256" key="1">
    <source>
        <dbReference type="SAM" id="Coils"/>
    </source>
</evidence>
<comment type="caution">
    <text evidence="3">The sequence shown here is derived from an EMBL/GenBank/DDBJ whole genome shotgun (WGS) entry which is preliminary data.</text>
</comment>
<feature type="region of interest" description="Disordered" evidence="2">
    <location>
        <begin position="1"/>
        <end position="36"/>
    </location>
</feature>
<dbReference type="EMBL" id="BQMJ01000025">
    <property type="protein sequence ID" value="GJQ11576.1"/>
    <property type="molecule type" value="Genomic_DNA"/>
</dbReference>
<dbReference type="OrthoDB" id="10403868at2759"/>
<organism evidence="3 4">
    <name type="scientific">Galdieria partita</name>
    <dbReference type="NCBI Taxonomy" id="83374"/>
    <lineage>
        <taxon>Eukaryota</taxon>
        <taxon>Rhodophyta</taxon>
        <taxon>Bangiophyceae</taxon>
        <taxon>Galdieriales</taxon>
        <taxon>Galdieriaceae</taxon>
        <taxon>Galdieria</taxon>
    </lineage>
</organism>
<reference evidence="3" key="1">
    <citation type="journal article" date="2022" name="Proc. Natl. Acad. Sci. U.S.A.">
        <title>Life cycle and functional genomics of the unicellular red alga Galdieria for elucidating algal and plant evolution and industrial use.</title>
        <authorList>
            <person name="Hirooka S."/>
            <person name="Itabashi T."/>
            <person name="Ichinose T.M."/>
            <person name="Onuma R."/>
            <person name="Fujiwara T."/>
            <person name="Yamashita S."/>
            <person name="Jong L.W."/>
            <person name="Tomita R."/>
            <person name="Iwane A.H."/>
            <person name="Miyagishima S.Y."/>
        </authorList>
    </citation>
    <scope>NUCLEOTIDE SEQUENCE</scope>
    <source>
        <strain evidence="3">NBRC 102759</strain>
    </source>
</reference>
<dbReference type="Proteomes" id="UP001061958">
    <property type="component" value="Unassembled WGS sequence"/>
</dbReference>
<keyword evidence="4" id="KW-1185">Reference proteome</keyword>
<accession>A0A9C7UQE6</accession>
<keyword evidence="1" id="KW-0175">Coiled coil</keyword>
<feature type="coiled-coil region" evidence="1">
    <location>
        <begin position="70"/>
        <end position="277"/>
    </location>
</feature>
<dbReference type="AlphaFoldDB" id="A0A9C7UQE6"/>
<protein>
    <submittedName>
        <fullName evidence="3">Uncharacterized protein</fullName>
    </submittedName>
</protein>
<evidence type="ECO:0000313" key="4">
    <source>
        <dbReference type="Proteomes" id="UP001061958"/>
    </source>
</evidence>
<feature type="compositionally biased region" description="Basic and acidic residues" evidence="2">
    <location>
        <begin position="17"/>
        <end position="35"/>
    </location>
</feature>
<evidence type="ECO:0000256" key="2">
    <source>
        <dbReference type="SAM" id="MobiDB-lite"/>
    </source>
</evidence>
<name>A0A9C7UQE6_9RHOD</name>
<gene>
    <name evidence="3" type="ORF">GpartN1_g3367.t1</name>
</gene>
<proteinExistence type="predicted"/>
<sequence length="424" mass="50000">MPSATTHVRSPLQESARVNKENESWENEATHKKSEGQIIETPCLENTTVEDAASLLKVEQEKFPNLKRLNAILLERIKETESKVRTLELEKEEWERKFTQNTFQEQNEELSEKLKETERKKRLVEEELEQIQLQVEIHLKELEKAREDFDNISNLFEEQLEENSTLQEEKSDILKQVRQLKDVKKQLEMSIEQLNSQLGSISNENEKLKQKIQQYQMAFEVRDEALQQISAELREKRLKVDQLQLDCAEKEDKILKLEQVKEDLKGKNLKLEQSMKEKQQFLCEFHNFLCEFEKSSGYTAQEEEKTHVSSVEPSVETLSVDSYSETNETSEWKDLAKLKRVVDWRNEQLSIMQQQISELEKRVKLHSDSSKSQEEQSKKTVMMSRLLTAIRRLFSFWLPTKRNSISMSLSYELEKTESSYSTHS</sequence>
<reference evidence="3" key="2">
    <citation type="submission" date="2022-01" db="EMBL/GenBank/DDBJ databases">
        <authorList>
            <person name="Hirooka S."/>
            <person name="Miyagishima S.Y."/>
        </authorList>
    </citation>
    <scope>NUCLEOTIDE SEQUENCE</scope>
    <source>
        <strain evidence="3">NBRC 102759</strain>
    </source>
</reference>
<evidence type="ECO:0000313" key="3">
    <source>
        <dbReference type="EMBL" id="GJQ11576.1"/>
    </source>
</evidence>